<feature type="transmembrane region" description="Helical" evidence="7">
    <location>
        <begin position="122"/>
        <end position="140"/>
    </location>
</feature>
<feature type="transmembrane region" description="Helical" evidence="7">
    <location>
        <begin position="182"/>
        <end position="203"/>
    </location>
</feature>
<dbReference type="Proteomes" id="UP000247790">
    <property type="component" value="Unassembled WGS sequence"/>
</dbReference>
<reference evidence="9 11" key="1">
    <citation type="submission" date="2018-06" db="EMBL/GenBank/DDBJ databases">
        <title>Genomic Encyclopedia of Type Strains, Phase III (KMG-III): the genomes of soil and plant-associated and newly described type strains.</title>
        <authorList>
            <person name="Whitman W."/>
        </authorList>
    </citation>
    <scope>NUCLEOTIDE SEQUENCE [LARGE SCALE GENOMIC DNA]</scope>
    <source>
        <strain evidence="9 11">CECT 7022</strain>
    </source>
</reference>
<evidence type="ECO:0000256" key="3">
    <source>
        <dbReference type="ARBA" id="ARBA00022475"/>
    </source>
</evidence>
<keyword evidence="12" id="KW-1185">Reference proteome</keyword>
<evidence type="ECO:0000256" key="2">
    <source>
        <dbReference type="ARBA" id="ARBA00022448"/>
    </source>
</evidence>
<dbReference type="GO" id="GO:0055085">
    <property type="term" value="P:transmembrane transport"/>
    <property type="evidence" value="ECO:0007669"/>
    <property type="project" value="InterPro"/>
</dbReference>
<dbReference type="PROSITE" id="PS50928">
    <property type="entry name" value="ABC_TM1"/>
    <property type="match status" value="1"/>
</dbReference>
<name>A0A2V4VTB5_PAEBA</name>
<comment type="subcellular location">
    <subcellularLocation>
        <location evidence="1 7">Cell membrane</location>
        <topology evidence="1 7">Multi-pass membrane protein</topology>
    </subcellularLocation>
</comment>
<dbReference type="SUPFAM" id="SSF161098">
    <property type="entry name" value="MetI-like"/>
    <property type="match status" value="1"/>
</dbReference>
<dbReference type="PANTHER" id="PTHR43227:SF11">
    <property type="entry name" value="BLL4140 PROTEIN"/>
    <property type="match status" value="1"/>
</dbReference>
<dbReference type="Gene3D" id="1.10.3720.10">
    <property type="entry name" value="MetI-like"/>
    <property type="match status" value="1"/>
</dbReference>
<feature type="transmembrane region" description="Helical" evidence="7">
    <location>
        <begin position="79"/>
        <end position="101"/>
    </location>
</feature>
<dbReference type="InterPro" id="IPR035906">
    <property type="entry name" value="MetI-like_sf"/>
</dbReference>
<protein>
    <submittedName>
        <fullName evidence="9">Putative aldouronate transport system permease protein</fullName>
    </submittedName>
    <submittedName>
        <fullName evidence="10">Sugar ABC transporter permease</fullName>
    </submittedName>
</protein>
<evidence type="ECO:0000313" key="10">
    <source>
        <dbReference type="EMBL" id="QKS59885.1"/>
    </source>
</evidence>
<reference evidence="10 12" key="2">
    <citation type="submission" date="2020-06" db="EMBL/GenBank/DDBJ databases">
        <title>Complete genome of Paenibacillus barcinonensis KACC11450.</title>
        <authorList>
            <person name="Kim M."/>
            <person name="Park Y.-J."/>
            <person name="Shin J.-H."/>
        </authorList>
    </citation>
    <scope>NUCLEOTIDE SEQUENCE [LARGE SCALE GENOMIC DNA]</scope>
    <source>
        <strain evidence="10 12">KACC11450</strain>
    </source>
</reference>
<dbReference type="OrthoDB" id="9785836at2"/>
<proteinExistence type="inferred from homology"/>
<feature type="transmembrane region" description="Helical" evidence="7">
    <location>
        <begin position="275"/>
        <end position="296"/>
    </location>
</feature>
<dbReference type="Pfam" id="PF00528">
    <property type="entry name" value="BPD_transp_1"/>
    <property type="match status" value="1"/>
</dbReference>
<evidence type="ECO:0000313" key="9">
    <source>
        <dbReference type="EMBL" id="PYE50171.1"/>
    </source>
</evidence>
<feature type="transmembrane region" description="Helical" evidence="7">
    <location>
        <begin position="20"/>
        <end position="47"/>
    </location>
</feature>
<keyword evidence="5 7" id="KW-1133">Transmembrane helix</keyword>
<dbReference type="EMBL" id="CP054614">
    <property type="protein sequence ID" value="QKS59885.1"/>
    <property type="molecule type" value="Genomic_DNA"/>
</dbReference>
<evidence type="ECO:0000256" key="5">
    <source>
        <dbReference type="ARBA" id="ARBA00022989"/>
    </source>
</evidence>
<keyword evidence="2 7" id="KW-0813">Transport</keyword>
<dbReference type="CDD" id="cd06261">
    <property type="entry name" value="TM_PBP2"/>
    <property type="match status" value="1"/>
</dbReference>
<dbReference type="PANTHER" id="PTHR43227">
    <property type="entry name" value="BLL4140 PROTEIN"/>
    <property type="match status" value="1"/>
</dbReference>
<evidence type="ECO:0000256" key="7">
    <source>
        <dbReference type="RuleBase" id="RU363032"/>
    </source>
</evidence>
<evidence type="ECO:0000259" key="8">
    <source>
        <dbReference type="PROSITE" id="PS50928"/>
    </source>
</evidence>
<evidence type="ECO:0000256" key="4">
    <source>
        <dbReference type="ARBA" id="ARBA00022692"/>
    </source>
</evidence>
<keyword evidence="4 7" id="KW-0812">Transmembrane</keyword>
<dbReference type="InterPro" id="IPR050809">
    <property type="entry name" value="UgpAE/MalFG_permease"/>
</dbReference>
<gene>
    <name evidence="9" type="ORF">DFQ00_104129</name>
    <name evidence="10" type="ORF">HUB98_00090</name>
</gene>
<comment type="similarity">
    <text evidence="7">Belongs to the binding-protein-dependent transport system permease family.</text>
</comment>
<evidence type="ECO:0000313" key="11">
    <source>
        <dbReference type="Proteomes" id="UP000247790"/>
    </source>
</evidence>
<dbReference type="GO" id="GO:0005886">
    <property type="term" value="C:plasma membrane"/>
    <property type="evidence" value="ECO:0007669"/>
    <property type="project" value="UniProtKB-SubCell"/>
</dbReference>
<dbReference type="Proteomes" id="UP000509327">
    <property type="component" value="Chromosome"/>
</dbReference>
<keyword evidence="3" id="KW-1003">Cell membrane</keyword>
<evidence type="ECO:0000313" key="12">
    <source>
        <dbReference type="Proteomes" id="UP000509327"/>
    </source>
</evidence>
<evidence type="ECO:0000256" key="1">
    <source>
        <dbReference type="ARBA" id="ARBA00004651"/>
    </source>
</evidence>
<feature type="transmembrane region" description="Helical" evidence="7">
    <location>
        <begin position="215"/>
        <end position="239"/>
    </location>
</feature>
<dbReference type="InterPro" id="IPR000515">
    <property type="entry name" value="MetI-like"/>
</dbReference>
<accession>A0A2V4VTB5</accession>
<evidence type="ECO:0000256" key="6">
    <source>
        <dbReference type="ARBA" id="ARBA00023136"/>
    </source>
</evidence>
<keyword evidence="6 7" id="KW-0472">Membrane</keyword>
<dbReference type="EMBL" id="QJSW01000004">
    <property type="protein sequence ID" value="PYE50171.1"/>
    <property type="molecule type" value="Genomic_DNA"/>
</dbReference>
<sequence>MTEKRKTSSGLKKRLIENKLLYIMLAPCLLFFILFSYLPMAGLVMAFKEFKFNEGMFGGPWVGLRYFKLFFSYPEAGQLIWNTFMVGFIKIVLYFPFPIILAIMLHELRSKRFKSVTQTISYLPYFLSWVVVVAFTNKVLAPDSGIFNQLIAALGGDGGTFYLMEGKYFYPIMFLTHLWKNIGWGSIVYLAAIAGIDPTLYEAAEMDGASKWRKIWHITLTGIRPAVGVLFILEIGSLLSTGYEQNFLLRTAGNAEYADILDTYVLRVGMMQGQYGYASAVGLLQGIVGLILVITVNKLVRKYSQNEASLW</sequence>
<organism evidence="9 11">
    <name type="scientific">Paenibacillus barcinonensis</name>
    <dbReference type="NCBI Taxonomy" id="198119"/>
    <lineage>
        <taxon>Bacteria</taxon>
        <taxon>Bacillati</taxon>
        <taxon>Bacillota</taxon>
        <taxon>Bacilli</taxon>
        <taxon>Bacillales</taxon>
        <taxon>Paenibacillaceae</taxon>
        <taxon>Paenibacillus</taxon>
    </lineage>
</organism>
<feature type="domain" description="ABC transmembrane type-1" evidence="8">
    <location>
        <begin position="80"/>
        <end position="296"/>
    </location>
</feature>
<dbReference type="AlphaFoldDB" id="A0A2V4VTB5"/>